<proteinExistence type="predicted"/>
<accession>A0ABS1SNS4</accession>
<reference evidence="1 2" key="1">
    <citation type="submission" date="2018-09" db="EMBL/GenBank/DDBJ databases">
        <title>Comparative genomics of Leucobacter spp.</title>
        <authorList>
            <person name="Reis A.C."/>
            <person name="Kolvenbach B.A."/>
            <person name="Corvini P.F.X."/>
            <person name="Nunes O.C."/>
        </authorList>
    </citation>
    <scope>NUCLEOTIDE SEQUENCE [LARGE SCALE GENOMIC DNA]</scope>
    <source>
        <strain evidence="1 2">L-1</strain>
    </source>
</reference>
<dbReference type="EMBL" id="QYAD01000002">
    <property type="protein sequence ID" value="MBL3689818.1"/>
    <property type="molecule type" value="Genomic_DNA"/>
</dbReference>
<comment type="caution">
    <text evidence="1">The sequence shown here is derived from an EMBL/GenBank/DDBJ whole genome shotgun (WGS) entry which is preliminary data.</text>
</comment>
<sequence length="110" mass="11748">MSREEAESIMANYQCGQFAILETYQLRLDLGFSNDGFGEVGQQAQQQMLNDLWASVISGKSPVSKHLNAIQKALKDGDREAYDTASGQAAQACAANGTGLTMQFLPGEGG</sequence>
<gene>
    <name evidence="1" type="ORF">D3226_07560</name>
</gene>
<evidence type="ECO:0000313" key="1">
    <source>
        <dbReference type="EMBL" id="MBL3689818.1"/>
    </source>
</evidence>
<organism evidence="1 2">
    <name type="scientific">Leucobacter chromiireducens subsp. chromiireducens</name>
    <dbReference type="NCBI Taxonomy" id="660067"/>
    <lineage>
        <taxon>Bacteria</taxon>
        <taxon>Bacillati</taxon>
        <taxon>Actinomycetota</taxon>
        <taxon>Actinomycetes</taxon>
        <taxon>Micrococcales</taxon>
        <taxon>Microbacteriaceae</taxon>
        <taxon>Leucobacter</taxon>
    </lineage>
</organism>
<protein>
    <submittedName>
        <fullName evidence="1">Uncharacterized protein</fullName>
    </submittedName>
</protein>
<name>A0ABS1SNS4_9MICO</name>
<evidence type="ECO:0000313" key="2">
    <source>
        <dbReference type="Proteomes" id="UP001646141"/>
    </source>
</evidence>
<keyword evidence="2" id="KW-1185">Reference proteome</keyword>
<dbReference type="Proteomes" id="UP001646141">
    <property type="component" value="Unassembled WGS sequence"/>
</dbReference>